<keyword evidence="2" id="KW-0511">Multifunctional enzyme</keyword>
<evidence type="ECO:0000256" key="2">
    <source>
        <dbReference type="ARBA" id="ARBA00023268"/>
    </source>
</evidence>
<evidence type="ECO:0000313" key="6">
    <source>
        <dbReference type="Proteomes" id="UP000327000"/>
    </source>
</evidence>
<evidence type="ECO:0000259" key="4">
    <source>
        <dbReference type="Pfam" id="PF22953"/>
    </source>
</evidence>
<dbReference type="Gene3D" id="3.40.50.720">
    <property type="entry name" value="NAD(P)-binding Rossmann-like Domain"/>
    <property type="match status" value="1"/>
</dbReference>
<organism evidence="5 6">
    <name type="scientific">Streptomyces mobaraensis</name>
    <name type="common">Streptoverticillium mobaraense</name>
    <dbReference type="NCBI Taxonomy" id="35621"/>
    <lineage>
        <taxon>Bacteria</taxon>
        <taxon>Bacillati</taxon>
        <taxon>Actinomycetota</taxon>
        <taxon>Actinomycetes</taxon>
        <taxon>Kitasatosporales</taxon>
        <taxon>Streptomycetaceae</taxon>
        <taxon>Streptomyces</taxon>
    </lineage>
</organism>
<accession>A0A5N5W3N4</accession>
<evidence type="ECO:0000313" key="5">
    <source>
        <dbReference type="EMBL" id="KAB7838399.1"/>
    </source>
</evidence>
<dbReference type="OrthoDB" id="4332685at2"/>
<sequence length="294" mass="30214">MHPAVLDAALHAVGLTGVGERAGLPFAWSGVELYATGASALRVRVSPRGEGAVALEVADATGRPVASVERLDVRPISEEQLAQARAEYHESLYRVDWVPAVTSAAVSESAGVVVDFAELAGVSGEPDVVVLRAFGGGVPDVPGDVSAVLERVLSAVQAWLEDERCARSRLVVVTRGAVPADGAEVTDLAGAAVGGLVRSAQAEHPDRIVLLDLDVDGASVPSEALHRALATREPQLALRDGALYTPRLVRAAVPAAAETLGSTDGTVLVTGGLSGLGAVVARWLVVVCGVRRLV</sequence>
<dbReference type="GO" id="GO:0004312">
    <property type="term" value="F:fatty acid synthase activity"/>
    <property type="evidence" value="ECO:0007669"/>
    <property type="project" value="TreeGrafter"/>
</dbReference>
<dbReference type="Proteomes" id="UP000327000">
    <property type="component" value="Unassembled WGS sequence"/>
</dbReference>
<dbReference type="SUPFAM" id="SSF51735">
    <property type="entry name" value="NAD(P)-binding Rossmann-fold domains"/>
    <property type="match status" value="1"/>
</dbReference>
<keyword evidence="6" id="KW-1185">Reference proteome</keyword>
<dbReference type="InterPro" id="IPR042104">
    <property type="entry name" value="PKS_dehydratase_sf"/>
</dbReference>
<dbReference type="GO" id="GO:0006633">
    <property type="term" value="P:fatty acid biosynthetic process"/>
    <property type="evidence" value="ECO:0007669"/>
    <property type="project" value="TreeGrafter"/>
</dbReference>
<evidence type="ECO:0000259" key="3">
    <source>
        <dbReference type="Pfam" id="PF14765"/>
    </source>
</evidence>
<dbReference type="PANTHER" id="PTHR43775">
    <property type="entry name" value="FATTY ACID SYNTHASE"/>
    <property type="match status" value="1"/>
</dbReference>
<keyword evidence="1" id="KW-0808">Transferase</keyword>
<dbReference type="InterPro" id="IPR055123">
    <property type="entry name" value="SpnB-like_Rossmann"/>
</dbReference>
<dbReference type="Gene3D" id="3.10.129.110">
    <property type="entry name" value="Polyketide synthase dehydratase"/>
    <property type="match status" value="1"/>
</dbReference>
<gene>
    <name evidence="5" type="ORF">FRZ00_22330</name>
</gene>
<dbReference type="Pfam" id="PF14765">
    <property type="entry name" value="PS-DH"/>
    <property type="match status" value="1"/>
</dbReference>
<dbReference type="InterPro" id="IPR036291">
    <property type="entry name" value="NAD(P)-bd_dom_sf"/>
</dbReference>
<name>A0A5N5W3N4_STRMB</name>
<dbReference type="EMBL" id="VOKX01000086">
    <property type="protein sequence ID" value="KAB7838399.1"/>
    <property type="molecule type" value="Genomic_DNA"/>
</dbReference>
<feature type="non-terminal residue" evidence="5">
    <location>
        <position position="294"/>
    </location>
</feature>
<dbReference type="AlphaFoldDB" id="A0A5N5W3N4"/>
<reference evidence="5 6" key="1">
    <citation type="journal article" date="2019" name="Microb. Cell Fact.">
        <title>Exploring novel herbicidin analogues by transcriptional regulator overexpression and MS/MS molecular networking.</title>
        <authorList>
            <person name="Shi Y."/>
            <person name="Gu R."/>
            <person name="Li Y."/>
            <person name="Wang X."/>
            <person name="Ren W."/>
            <person name="Li X."/>
            <person name="Wang L."/>
            <person name="Xie Y."/>
            <person name="Hong B."/>
        </authorList>
    </citation>
    <scope>NUCLEOTIDE SEQUENCE [LARGE SCALE GENOMIC DNA]</scope>
    <source>
        <strain evidence="5 6">US-43</strain>
    </source>
</reference>
<feature type="domain" description="Polyketide synthase dehydratase" evidence="3">
    <location>
        <begin position="1"/>
        <end position="81"/>
    </location>
</feature>
<dbReference type="PANTHER" id="PTHR43775:SF51">
    <property type="entry name" value="INACTIVE PHENOLPHTHIOCEROL SYNTHESIS POLYKETIDE SYNTHASE TYPE I PKS1-RELATED"/>
    <property type="match status" value="1"/>
</dbReference>
<dbReference type="InterPro" id="IPR049551">
    <property type="entry name" value="PKS_DH_C"/>
</dbReference>
<protein>
    <submittedName>
        <fullName evidence="5">Uncharacterized protein</fullName>
    </submittedName>
</protein>
<proteinExistence type="predicted"/>
<feature type="domain" description="Polyketide synthase extender module SpnB-like Rossmann fold" evidence="4">
    <location>
        <begin position="149"/>
        <end position="248"/>
    </location>
</feature>
<dbReference type="Pfam" id="PF22953">
    <property type="entry name" value="SpnB_Rossmann"/>
    <property type="match status" value="1"/>
</dbReference>
<comment type="caution">
    <text evidence="5">The sequence shown here is derived from an EMBL/GenBank/DDBJ whole genome shotgun (WGS) entry which is preliminary data.</text>
</comment>
<dbReference type="InterPro" id="IPR050091">
    <property type="entry name" value="PKS_NRPS_Biosynth_Enz"/>
</dbReference>
<evidence type="ECO:0000256" key="1">
    <source>
        <dbReference type="ARBA" id="ARBA00022679"/>
    </source>
</evidence>